<comment type="similarity">
    <text evidence="1 3">Belongs to the DapA family.</text>
</comment>
<dbReference type="GO" id="GO:0008840">
    <property type="term" value="F:4-hydroxy-tetrahydrodipicolinate synthase activity"/>
    <property type="evidence" value="ECO:0007669"/>
    <property type="project" value="UniProtKB-EC"/>
</dbReference>
<reference evidence="5 7" key="1">
    <citation type="submission" date="2016-03" db="EMBL/GenBank/DDBJ databases">
        <title>Complete genome of Aminobacter aminovorans KCTC 2477.</title>
        <authorList>
            <person name="Kim K.M."/>
        </authorList>
    </citation>
    <scope>NUCLEOTIDE SEQUENCE [LARGE SCALE GENOMIC DNA]</scope>
    <source>
        <strain evidence="5 7">KCTC 2477</strain>
    </source>
</reference>
<dbReference type="CDD" id="cd00408">
    <property type="entry name" value="DHDPS-like"/>
    <property type="match status" value="1"/>
</dbReference>
<dbReference type="Proteomes" id="UP000577697">
    <property type="component" value="Unassembled WGS sequence"/>
</dbReference>
<organism evidence="5 7">
    <name type="scientific">Aminobacter aminovorans</name>
    <name type="common">Chelatobacter heintzii</name>
    <dbReference type="NCBI Taxonomy" id="83263"/>
    <lineage>
        <taxon>Bacteria</taxon>
        <taxon>Pseudomonadati</taxon>
        <taxon>Pseudomonadota</taxon>
        <taxon>Alphaproteobacteria</taxon>
        <taxon>Hyphomicrobiales</taxon>
        <taxon>Phyllobacteriaceae</taxon>
        <taxon>Aminobacter</taxon>
    </lineage>
</organism>
<dbReference type="Pfam" id="PF00701">
    <property type="entry name" value="DHDPS"/>
    <property type="match status" value="1"/>
</dbReference>
<feature type="binding site" evidence="4">
    <location>
        <position position="211"/>
    </location>
    <ligand>
        <name>pyruvate</name>
        <dbReference type="ChEBI" id="CHEBI:15361"/>
    </ligand>
</feature>
<evidence type="ECO:0000256" key="1">
    <source>
        <dbReference type="ARBA" id="ARBA00007592"/>
    </source>
</evidence>
<dbReference type="SMART" id="SM01130">
    <property type="entry name" value="DHDPS"/>
    <property type="match status" value="1"/>
</dbReference>
<dbReference type="InterPro" id="IPR013785">
    <property type="entry name" value="Aldolase_TIM"/>
</dbReference>
<evidence type="ECO:0000313" key="6">
    <source>
        <dbReference type="EMBL" id="MBB3707325.1"/>
    </source>
</evidence>
<sequence length="318" mass="34508">MSRFAVADMHGIHAILYALFDDNERLDRGAMRRQVELCLGVGVHGMAALGLATEASKLTDAERRMVMDWIAEDTGGKVPLALTIFGASVAEQIAQVRHAESVGADWLILQPPMVGQYGAAEYIRFFGRVAEATDLPVAIQNAPAFMGRGLSATEISDLVRQHPNIQLVKGEGPVVDIAGLVEATGGKLPIFNGRAGLEMLDNLRIGCRGLILAPDCIDYAVAAYDAFVCGDEEEALLHYRKMLPAVVSTMQGIEHLMAYGKRLFALRAGLVVHDRAPALRPNAVGLAMMERFNADLGPLQRRAKDAREYRGRTIVTES</sequence>
<evidence type="ECO:0000313" key="5">
    <source>
        <dbReference type="EMBL" id="AMS43848.1"/>
    </source>
</evidence>
<accession>A0AAC8YSV6</accession>
<proteinExistence type="inferred from homology"/>
<dbReference type="RefSeq" id="WP_067964761.1">
    <property type="nucleotide sequence ID" value="NZ_CP015005.1"/>
</dbReference>
<dbReference type="PANTHER" id="PTHR12128">
    <property type="entry name" value="DIHYDRODIPICOLINATE SYNTHASE"/>
    <property type="match status" value="1"/>
</dbReference>
<dbReference type="EMBL" id="CP015005">
    <property type="protein sequence ID" value="AMS43848.1"/>
    <property type="molecule type" value="Genomic_DNA"/>
</dbReference>
<dbReference type="SUPFAM" id="SSF51569">
    <property type="entry name" value="Aldolase"/>
    <property type="match status" value="1"/>
</dbReference>
<protein>
    <submittedName>
        <fullName evidence="6">4-hydroxy-tetrahydrodipicolinate synthase</fullName>
        <ecNumber evidence="6">4.3.3.7</ecNumber>
    </submittedName>
    <submittedName>
        <fullName evidence="5">Dihydrodipicolinate synthetase</fullName>
    </submittedName>
</protein>
<dbReference type="PANTHER" id="PTHR12128:SF66">
    <property type="entry name" value="4-HYDROXY-2-OXOGLUTARATE ALDOLASE, MITOCHONDRIAL"/>
    <property type="match status" value="1"/>
</dbReference>
<keyword evidence="2 3" id="KW-0456">Lyase</keyword>
<dbReference type="PIRSF" id="PIRSF001365">
    <property type="entry name" value="DHDPS"/>
    <property type="match status" value="1"/>
</dbReference>
<dbReference type="InterPro" id="IPR002220">
    <property type="entry name" value="DapA-like"/>
</dbReference>
<dbReference type="Gene3D" id="3.20.20.70">
    <property type="entry name" value="Aldolase class I"/>
    <property type="match status" value="1"/>
</dbReference>
<reference evidence="6 8" key="2">
    <citation type="submission" date="2020-08" db="EMBL/GenBank/DDBJ databases">
        <title>Genomic Encyclopedia of Type Strains, Phase IV (KMG-IV): sequencing the most valuable type-strain genomes for metagenomic binning, comparative biology and taxonomic classification.</title>
        <authorList>
            <person name="Goeker M."/>
        </authorList>
    </citation>
    <scope>NUCLEOTIDE SEQUENCE [LARGE SCALE GENOMIC DNA]</scope>
    <source>
        <strain evidence="6 8">DSM 10368</strain>
    </source>
</reference>
<dbReference type="Proteomes" id="UP000075755">
    <property type="component" value="Chromosome"/>
</dbReference>
<evidence type="ECO:0000313" key="7">
    <source>
        <dbReference type="Proteomes" id="UP000075755"/>
    </source>
</evidence>
<evidence type="ECO:0000256" key="2">
    <source>
        <dbReference type="ARBA" id="ARBA00023239"/>
    </source>
</evidence>
<dbReference type="KEGG" id="aak:AA2016_4939"/>
<evidence type="ECO:0000256" key="3">
    <source>
        <dbReference type="PIRNR" id="PIRNR001365"/>
    </source>
</evidence>
<keyword evidence="8" id="KW-1185">Reference proteome</keyword>
<dbReference type="AlphaFoldDB" id="A0AAC8YSV6"/>
<dbReference type="EMBL" id="JACICB010000013">
    <property type="protein sequence ID" value="MBB3707325.1"/>
    <property type="molecule type" value="Genomic_DNA"/>
</dbReference>
<evidence type="ECO:0000313" key="8">
    <source>
        <dbReference type="Proteomes" id="UP000577697"/>
    </source>
</evidence>
<gene>
    <name evidence="5" type="ORF">AA2016_4939</name>
    <name evidence="6" type="ORF">FHS67_003656</name>
</gene>
<dbReference type="EC" id="4.3.3.7" evidence="6"/>
<name>A0AAC8YSV6_AMIAI</name>
<evidence type="ECO:0000256" key="4">
    <source>
        <dbReference type="PIRSR" id="PIRSR001365-2"/>
    </source>
</evidence>